<dbReference type="Proteomes" id="UP000182470">
    <property type="component" value="Chromosome I"/>
</dbReference>
<dbReference type="EMBL" id="JXDI01000001">
    <property type="protein sequence ID" value="KAF2410114.1"/>
    <property type="molecule type" value="Genomic_DNA"/>
</dbReference>
<organism evidence="3 4">
    <name type="scientific">Pseudomonas antarctica</name>
    <dbReference type="NCBI Taxonomy" id="219572"/>
    <lineage>
        <taxon>Bacteria</taxon>
        <taxon>Pseudomonadati</taxon>
        <taxon>Pseudomonadota</taxon>
        <taxon>Gammaproteobacteria</taxon>
        <taxon>Pseudomonadales</taxon>
        <taxon>Pseudomonadaceae</taxon>
        <taxon>Pseudomonas</taxon>
    </lineage>
</organism>
<gene>
    <name evidence="2" type="ORF">PSAN_25400</name>
    <name evidence="3" type="ORF">SAMN04490179_1936</name>
</gene>
<protein>
    <submittedName>
        <fullName evidence="3">Uncharacterized protein</fullName>
    </submittedName>
</protein>
<evidence type="ECO:0000313" key="3">
    <source>
        <dbReference type="EMBL" id="SDM98769.1"/>
    </source>
</evidence>
<dbReference type="Proteomes" id="UP000748067">
    <property type="component" value="Unassembled WGS sequence"/>
</dbReference>
<name>A0A1G9XPM2_9PSED</name>
<dbReference type="RefSeq" id="WP_083356934.1">
    <property type="nucleotide sequence ID" value="NZ_JBJGXR010000005.1"/>
</dbReference>
<evidence type="ECO:0000256" key="1">
    <source>
        <dbReference type="SAM" id="MobiDB-lite"/>
    </source>
</evidence>
<reference evidence="2 5" key="1">
    <citation type="submission" date="2015-01" db="EMBL/GenBank/DDBJ databases">
        <title>Genome Sequence of Pseudomonas antarctica CMS 35.</title>
        <authorList>
            <person name="Voget S."/>
            <person name="Chow J."/>
            <person name="Daniel R."/>
            <person name="Streit W."/>
        </authorList>
    </citation>
    <scope>NUCLEOTIDE SEQUENCE [LARGE SCALE GENOMIC DNA]</scope>
    <source>
        <strain evidence="2 5">CMS 35</strain>
    </source>
</reference>
<dbReference type="OrthoDB" id="9803461at2"/>
<reference evidence="3 4" key="2">
    <citation type="submission" date="2016-10" db="EMBL/GenBank/DDBJ databases">
        <authorList>
            <person name="de Groot N.N."/>
        </authorList>
    </citation>
    <scope>NUCLEOTIDE SEQUENCE [LARGE SCALE GENOMIC DNA]</scope>
    <source>
        <strain evidence="3 4">BS2772</strain>
    </source>
</reference>
<feature type="region of interest" description="Disordered" evidence="1">
    <location>
        <begin position="27"/>
        <end position="64"/>
    </location>
</feature>
<evidence type="ECO:0000313" key="5">
    <source>
        <dbReference type="Proteomes" id="UP000748067"/>
    </source>
</evidence>
<keyword evidence="5" id="KW-1185">Reference proteome</keyword>
<feature type="compositionally biased region" description="Polar residues" evidence="1">
    <location>
        <begin position="41"/>
        <end position="53"/>
    </location>
</feature>
<sequence>MRPPKKHVFTLMLSLCIITGSLLPGKAITHPPSQRAPDKNPSANTWPPSTQGSVVPAERRRRPRATAAEKLAHLPVAHPFYEAAASQPLALVSNAQLTLARGMTFKRLLRRRSIG</sequence>
<evidence type="ECO:0000313" key="4">
    <source>
        <dbReference type="Proteomes" id="UP000182470"/>
    </source>
</evidence>
<accession>A0A1G9XPM2</accession>
<evidence type="ECO:0000313" key="2">
    <source>
        <dbReference type="EMBL" id="KAF2410114.1"/>
    </source>
</evidence>
<dbReference type="EMBL" id="LT629704">
    <property type="protein sequence ID" value="SDM98769.1"/>
    <property type="molecule type" value="Genomic_DNA"/>
</dbReference>
<dbReference type="AlphaFoldDB" id="A0A1G9XPM2"/>
<proteinExistence type="predicted"/>